<dbReference type="InterPro" id="IPR013762">
    <property type="entry name" value="Integrase-like_cat_sf"/>
</dbReference>
<organism evidence="3 4">
    <name type="scientific">Pelosinus propionicus DSM 13327</name>
    <dbReference type="NCBI Taxonomy" id="1123291"/>
    <lineage>
        <taxon>Bacteria</taxon>
        <taxon>Bacillati</taxon>
        <taxon>Bacillota</taxon>
        <taxon>Negativicutes</taxon>
        <taxon>Selenomonadales</taxon>
        <taxon>Sporomusaceae</taxon>
        <taxon>Pelosinus</taxon>
    </lineage>
</organism>
<dbReference type="PANTHER" id="PTHR30349">
    <property type="entry name" value="PHAGE INTEGRASE-RELATED"/>
    <property type="match status" value="1"/>
</dbReference>
<dbReference type="InterPro" id="IPR050090">
    <property type="entry name" value="Tyrosine_recombinase_XerCD"/>
</dbReference>
<name>A0A1I4NP39_9FIRM</name>
<dbReference type="AlphaFoldDB" id="A0A1I4NP39"/>
<dbReference type="PROSITE" id="PS51898">
    <property type="entry name" value="TYR_RECOMBINASE"/>
    <property type="match status" value="1"/>
</dbReference>
<dbReference type="CDD" id="cd01192">
    <property type="entry name" value="INT_C_like_3"/>
    <property type="match status" value="1"/>
</dbReference>
<dbReference type="GO" id="GO:0006310">
    <property type="term" value="P:DNA recombination"/>
    <property type="evidence" value="ECO:0007669"/>
    <property type="project" value="UniProtKB-KW"/>
</dbReference>
<dbReference type="SUPFAM" id="SSF56349">
    <property type="entry name" value="DNA breaking-rejoining enzymes"/>
    <property type="match status" value="1"/>
</dbReference>
<dbReference type="InterPro" id="IPR002104">
    <property type="entry name" value="Integrase_catalytic"/>
</dbReference>
<keyword evidence="4" id="KW-1185">Reference proteome</keyword>
<sequence>MIKIEYVEPIRCKTQINQLKNYLKNRNLRDYLLFVLGINSGLRISDLLLLTVADVKGKDRILLREKKTGKSKDFPLSDTCKKAIDEYLKTVQISDGCLFKSKKGNWPITRVQAYRIINSAAREIGINDAIGTHTLRKTFGYWAHKKGVDITKIQKLLNHSAPNVTLAYIGITKDELDDVYINLNL</sequence>
<dbReference type="GO" id="GO:0003677">
    <property type="term" value="F:DNA binding"/>
    <property type="evidence" value="ECO:0007669"/>
    <property type="project" value="InterPro"/>
</dbReference>
<dbReference type="GO" id="GO:0015074">
    <property type="term" value="P:DNA integration"/>
    <property type="evidence" value="ECO:0007669"/>
    <property type="project" value="InterPro"/>
</dbReference>
<evidence type="ECO:0000313" key="3">
    <source>
        <dbReference type="EMBL" id="SFM17125.1"/>
    </source>
</evidence>
<dbReference type="Pfam" id="PF00589">
    <property type="entry name" value="Phage_integrase"/>
    <property type="match status" value="1"/>
</dbReference>
<dbReference type="EMBL" id="FOTS01000050">
    <property type="protein sequence ID" value="SFM17125.1"/>
    <property type="molecule type" value="Genomic_DNA"/>
</dbReference>
<accession>A0A1I4NP39</accession>
<dbReference type="Proteomes" id="UP000199520">
    <property type="component" value="Unassembled WGS sequence"/>
</dbReference>
<reference evidence="4" key="1">
    <citation type="submission" date="2016-10" db="EMBL/GenBank/DDBJ databases">
        <authorList>
            <person name="Varghese N."/>
            <person name="Submissions S."/>
        </authorList>
    </citation>
    <scope>NUCLEOTIDE SEQUENCE [LARGE SCALE GENOMIC DNA]</scope>
    <source>
        <strain evidence="4">DSM 13327</strain>
    </source>
</reference>
<evidence type="ECO:0000259" key="2">
    <source>
        <dbReference type="PROSITE" id="PS51898"/>
    </source>
</evidence>
<gene>
    <name evidence="3" type="ORF">SAMN04490355_10501</name>
</gene>
<dbReference type="InterPro" id="IPR011010">
    <property type="entry name" value="DNA_brk_join_enz"/>
</dbReference>
<dbReference type="STRING" id="1123291.SAMN04490355_10501"/>
<feature type="domain" description="Tyr recombinase" evidence="2">
    <location>
        <begin position="5"/>
        <end position="181"/>
    </location>
</feature>
<dbReference type="RefSeq" id="WP_090942123.1">
    <property type="nucleotide sequence ID" value="NZ_FOTS01000050.1"/>
</dbReference>
<keyword evidence="1" id="KW-0233">DNA recombination</keyword>
<dbReference type="OrthoDB" id="9788852at2"/>
<proteinExistence type="predicted"/>
<evidence type="ECO:0000256" key="1">
    <source>
        <dbReference type="ARBA" id="ARBA00023172"/>
    </source>
</evidence>
<dbReference type="Gene3D" id="1.10.443.10">
    <property type="entry name" value="Intergrase catalytic core"/>
    <property type="match status" value="1"/>
</dbReference>
<evidence type="ECO:0000313" key="4">
    <source>
        <dbReference type="Proteomes" id="UP000199520"/>
    </source>
</evidence>
<protein>
    <submittedName>
        <fullName evidence="3">Phage integrase family protein</fullName>
    </submittedName>
</protein>
<dbReference type="PANTHER" id="PTHR30349:SF82">
    <property type="entry name" value="INTEGRASE_RECOMBINASE YOEC-RELATED"/>
    <property type="match status" value="1"/>
</dbReference>